<dbReference type="EMBL" id="PCTX01000002">
    <property type="protein sequence ID" value="PIP92407.1"/>
    <property type="molecule type" value="Genomic_DNA"/>
</dbReference>
<dbReference type="GO" id="GO:0005524">
    <property type="term" value="F:ATP binding"/>
    <property type="evidence" value="ECO:0007669"/>
    <property type="project" value="UniProtKB-KW"/>
</dbReference>
<dbReference type="GO" id="GO:0016881">
    <property type="term" value="F:acid-amino acid ligase activity"/>
    <property type="evidence" value="ECO:0007669"/>
    <property type="project" value="InterPro"/>
</dbReference>
<evidence type="ECO:0000256" key="2">
    <source>
        <dbReference type="ARBA" id="ARBA00022741"/>
    </source>
</evidence>
<comment type="caution">
    <text evidence="6">The sequence shown here is derived from an EMBL/GenBank/DDBJ whole genome shotgun (WGS) entry which is preliminary data.</text>
</comment>
<evidence type="ECO:0008006" key="8">
    <source>
        <dbReference type="Google" id="ProtNLM"/>
    </source>
</evidence>
<evidence type="ECO:0000259" key="5">
    <source>
        <dbReference type="Pfam" id="PF08245"/>
    </source>
</evidence>
<dbReference type="Proteomes" id="UP000229241">
    <property type="component" value="Unassembled WGS sequence"/>
</dbReference>
<reference evidence="6 7" key="1">
    <citation type="submission" date="2017-09" db="EMBL/GenBank/DDBJ databases">
        <title>Depth-based differentiation of microbial function through sediment-hosted aquifers and enrichment of novel symbionts in the deep terrestrial subsurface.</title>
        <authorList>
            <person name="Probst A.J."/>
            <person name="Ladd B."/>
            <person name="Jarett J.K."/>
            <person name="Geller-Mcgrath D.E."/>
            <person name="Sieber C.M."/>
            <person name="Emerson J.B."/>
            <person name="Anantharaman K."/>
            <person name="Thomas B.C."/>
            <person name="Malmstrom R."/>
            <person name="Stieglmeier M."/>
            <person name="Klingl A."/>
            <person name="Woyke T."/>
            <person name="Ryan C.M."/>
            <person name="Banfield J.F."/>
        </authorList>
    </citation>
    <scope>NUCLEOTIDE SEQUENCE [LARGE SCALE GENOMIC DNA]</scope>
    <source>
        <strain evidence="6">CG18_big_fil_WC_8_21_14_2_50_39_7</strain>
    </source>
</reference>
<sequence>KIGIAGSYGKTTTKEYLAAILSSKYRIFKTPENINTLLGIIKLILKELDENYHILITEMAAYKKGDIKNLCKMIKPEIRILTGLNTSHLERFGSLENTIRAKFEIVDNLSQQSRVFLNADDAIVFKNCQQFFKGKPEFYGLNPEIEKVFEAKNVRVSKEGIEFEIFKNKEFYFNAEAKVFGRHQLEPILLAITVADKLGFNKEEILIGLRNIRPLPRRLFLKRTEAGIIVIDDSYNISKNSAEAALEFLKEAFPEKRKIIVTAGILEQGEKKSENNKWLGKKIKGTADLVLMTKNSNLEFLIDGLEIPKNEILEYNEKIESQKQKAIIFDDAQELNINLSKILKPNDVVLIFPYDLPAHYY</sequence>
<dbReference type="SUPFAM" id="SSF53244">
    <property type="entry name" value="MurD-like peptide ligases, peptide-binding domain"/>
    <property type="match status" value="1"/>
</dbReference>
<dbReference type="InterPro" id="IPR036565">
    <property type="entry name" value="Mur-like_cat_sf"/>
</dbReference>
<evidence type="ECO:0000313" key="6">
    <source>
        <dbReference type="EMBL" id="PIP92407.1"/>
    </source>
</evidence>
<accession>A0A2H0EDD2</accession>
<dbReference type="Gene3D" id="3.40.1190.10">
    <property type="entry name" value="Mur-like, catalytic domain"/>
    <property type="match status" value="1"/>
</dbReference>
<keyword evidence="1" id="KW-0436">Ligase</keyword>
<dbReference type="SUPFAM" id="SSF53623">
    <property type="entry name" value="MurD-like peptide ligases, catalytic domain"/>
    <property type="match status" value="1"/>
</dbReference>
<dbReference type="Pfam" id="PF08245">
    <property type="entry name" value="Mur_ligase_M"/>
    <property type="match status" value="1"/>
</dbReference>
<dbReference type="PANTHER" id="PTHR43024:SF1">
    <property type="entry name" value="UDP-N-ACETYLMURAMOYL-TRIPEPTIDE--D-ALANYL-D-ALANINE LIGASE"/>
    <property type="match status" value="1"/>
</dbReference>
<feature type="domain" description="Mur ligase central" evidence="5">
    <location>
        <begin position="4"/>
        <end position="195"/>
    </location>
</feature>
<dbReference type="InterPro" id="IPR013221">
    <property type="entry name" value="Mur_ligase_cen"/>
</dbReference>
<dbReference type="Pfam" id="PF02875">
    <property type="entry name" value="Mur_ligase_C"/>
    <property type="match status" value="1"/>
</dbReference>
<keyword evidence="3" id="KW-0067">ATP-binding</keyword>
<gene>
    <name evidence="6" type="ORF">COW77_00100</name>
</gene>
<feature type="domain" description="Mur ligase C-terminal" evidence="4">
    <location>
        <begin position="217"/>
        <end position="353"/>
    </location>
</feature>
<dbReference type="InterPro" id="IPR051046">
    <property type="entry name" value="MurCDEF_CellWall_CoF430Synth"/>
</dbReference>
<dbReference type="InterPro" id="IPR004101">
    <property type="entry name" value="Mur_ligase_C"/>
</dbReference>
<dbReference type="Gene3D" id="3.90.190.20">
    <property type="entry name" value="Mur ligase, C-terminal domain"/>
    <property type="match status" value="1"/>
</dbReference>
<proteinExistence type="predicted"/>
<evidence type="ECO:0000313" key="7">
    <source>
        <dbReference type="Proteomes" id="UP000229241"/>
    </source>
</evidence>
<organism evidence="6 7">
    <name type="scientific">Candidatus Wolfebacteria bacterium CG18_big_fil_WC_8_21_14_2_50_39_7</name>
    <dbReference type="NCBI Taxonomy" id="1975071"/>
    <lineage>
        <taxon>Bacteria</taxon>
        <taxon>Candidatus Wolfeibacteriota</taxon>
    </lineage>
</organism>
<protein>
    <recommendedName>
        <fullName evidence="8">UDP-N-acetylmuramoyl-tripeptide--D-alanyl-D-alanine ligase</fullName>
    </recommendedName>
</protein>
<evidence type="ECO:0000256" key="1">
    <source>
        <dbReference type="ARBA" id="ARBA00022598"/>
    </source>
</evidence>
<name>A0A2H0EDD2_9BACT</name>
<feature type="non-terminal residue" evidence="6">
    <location>
        <position position="1"/>
    </location>
</feature>
<dbReference type="AlphaFoldDB" id="A0A2H0EDD2"/>
<keyword evidence="2" id="KW-0547">Nucleotide-binding</keyword>
<evidence type="ECO:0000256" key="3">
    <source>
        <dbReference type="ARBA" id="ARBA00022840"/>
    </source>
</evidence>
<evidence type="ECO:0000259" key="4">
    <source>
        <dbReference type="Pfam" id="PF02875"/>
    </source>
</evidence>
<dbReference type="PANTHER" id="PTHR43024">
    <property type="entry name" value="UDP-N-ACETYLMURAMOYL-TRIPEPTIDE--D-ALANYL-D-ALANINE LIGASE"/>
    <property type="match status" value="1"/>
</dbReference>
<dbReference type="InterPro" id="IPR036615">
    <property type="entry name" value="Mur_ligase_C_dom_sf"/>
</dbReference>